<dbReference type="Gene3D" id="3.30.1150.10">
    <property type="match status" value="1"/>
</dbReference>
<dbReference type="InterPro" id="IPR037682">
    <property type="entry name" value="TonB_C"/>
</dbReference>
<keyword evidence="4" id="KW-1003">Cell membrane</keyword>
<evidence type="ECO:0000256" key="5">
    <source>
        <dbReference type="ARBA" id="ARBA00022519"/>
    </source>
</evidence>
<dbReference type="GO" id="GO:0055085">
    <property type="term" value="P:transmembrane transport"/>
    <property type="evidence" value="ECO:0007669"/>
    <property type="project" value="InterPro"/>
</dbReference>
<evidence type="ECO:0000259" key="12">
    <source>
        <dbReference type="PROSITE" id="PS52015"/>
    </source>
</evidence>
<evidence type="ECO:0000256" key="4">
    <source>
        <dbReference type="ARBA" id="ARBA00022475"/>
    </source>
</evidence>
<evidence type="ECO:0000256" key="3">
    <source>
        <dbReference type="ARBA" id="ARBA00022448"/>
    </source>
</evidence>
<dbReference type="Proteomes" id="UP000469430">
    <property type="component" value="Unassembled WGS sequence"/>
</dbReference>
<dbReference type="RefSeq" id="WP_161391211.1">
    <property type="nucleotide sequence ID" value="NZ_JBHSCP010000001.1"/>
</dbReference>
<keyword evidence="6 11" id="KW-0812">Transmembrane</keyword>
<evidence type="ECO:0000256" key="11">
    <source>
        <dbReference type="SAM" id="Phobius"/>
    </source>
</evidence>
<dbReference type="GO" id="GO:0031992">
    <property type="term" value="F:energy transducer activity"/>
    <property type="evidence" value="ECO:0007669"/>
    <property type="project" value="TreeGrafter"/>
</dbReference>
<dbReference type="PANTHER" id="PTHR33446:SF2">
    <property type="entry name" value="PROTEIN TONB"/>
    <property type="match status" value="1"/>
</dbReference>
<evidence type="ECO:0000256" key="8">
    <source>
        <dbReference type="ARBA" id="ARBA00022989"/>
    </source>
</evidence>
<dbReference type="NCBIfam" id="TIGR01352">
    <property type="entry name" value="tonB_Cterm"/>
    <property type="match status" value="1"/>
</dbReference>
<protein>
    <submittedName>
        <fullName evidence="13">TonB family protein</fullName>
    </submittedName>
</protein>
<dbReference type="Pfam" id="PF03544">
    <property type="entry name" value="TonB_C"/>
    <property type="match status" value="1"/>
</dbReference>
<dbReference type="AlphaFoldDB" id="A0A6I4TTJ1"/>
<feature type="region of interest" description="Disordered" evidence="10">
    <location>
        <begin position="77"/>
        <end position="165"/>
    </location>
</feature>
<evidence type="ECO:0000313" key="13">
    <source>
        <dbReference type="EMBL" id="MXO99495.1"/>
    </source>
</evidence>
<feature type="compositionally biased region" description="Low complexity" evidence="10">
    <location>
        <begin position="100"/>
        <end position="112"/>
    </location>
</feature>
<evidence type="ECO:0000256" key="10">
    <source>
        <dbReference type="SAM" id="MobiDB-lite"/>
    </source>
</evidence>
<dbReference type="EMBL" id="WTYJ01000002">
    <property type="protein sequence ID" value="MXO99495.1"/>
    <property type="molecule type" value="Genomic_DNA"/>
</dbReference>
<dbReference type="SUPFAM" id="SSF74653">
    <property type="entry name" value="TolA/TonB C-terminal domain"/>
    <property type="match status" value="1"/>
</dbReference>
<evidence type="ECO:0000256" key="7">
    <source>
        <dbReference type="ARBA" id="ARBA00022927"/>
    </source>
</evidence>
<comment type="subcellular location">
    <subcellularLocation>
        <location evidence="1">Cell inner membrane</location>
        <topology evidence="1">Single-pass membrane protein</topology>
        <orientation evidence="1">Periplasmic side</orientation>
    </subcellularLocation>
</comment>
<dbReference type="InterPro" id="IPR051045">
    <property type="entry name" value="TonB-dependent_transducer"/>
</dbReference>
<keyword evidence="14" id="KW-1185">Reference proteome</keyword>
<feature type="transmembrane region" description="Helical" evidence="11">
    <location>
        <begin position="43"/>
        <end position="67"/>
    </location>
</feature>
<keyword evidence="3" id="KW-0813">Transport</keyword>
<dbReference type="PANTHER" id="PTHR33446">
    <property type="entry name" value="PROTEIN TONB-RELATED"/>
    <property type="match status" value="1"/>
</dbReference>
<evidence type="ECO:0000256" key="6">
    <source>
        <dbReference type="ARBA" id="ARBA00022692"/>
    </source>
</evidence>
<name>A0A6I4TTJ1_9SPHN</name>
<evidence type="ECO:0000256" key="2">
    <source>
        <dbReference type="ARBA" id="ARBA00006555"/>
    </source>
</evidence>
<keyword evidence="7" id="KW-0653">Protein transport</keyword>
<dbReference type="GO" id="GO:0098797">
    <property type="term" value="C:plasma membrane protein complex"/>
    <property type="evidence" value="ECO:0007669"/>
    <property type="project" value="TreeGrafter"/>
</dbReference>
<dbReference type="OrthoDB" id="9792439at2"/>
<accession>A0A6I4TTJ1</accession>
<evidence type="ECO:0000256" key="9">
    <source>
        <dbReference type="ARBA" id="ARBA00023136"/>
    </source>
</evidence>
<proteinExistence type="inferred from homology"/>
<dbReference type="PROSITE" id="PS52015">
    <property type="entry name" value="TONB_CTD"/>
    <property type="match status" value="1"/>
</dbReference>
<sequence>MNAPRWPVPAHDPSTEYRPVPLADARAAGGRYSDQPTGWRTRMAGLGGTGGIGLFVLACIFVTWHIVQPTPPPPEPLVVENLPLSAPPEPVEEVPEGPRQTEQQEQAPQPLEEIPPLPKAIDVPRSTIIQPPPPPPMPPAQAADPVPETTAPRSLPAPPARQMASNADPSWQALLLGHLEKFRRYPAAARARRLQGVAHVRFRAARDGRILSSSVVQSAGSPLLDRAALDTLRRAQPLPPIPPDQPDVMEVTVPIEFFIS</sequence>
<comment type="similarity">
    <text evidence="2">Belongs to the TonB family.</text>
</comment>
<keyword evidence="8 11" id="KW-1133">Transmembrane helix</keyword>
<reference evidence="13 14" key="1">
    <citation type="submission" date="2019-12" db="EMBL/GenBank/DDBJ databases">
        <title>Genomic-based taxomic classification of the family Erythrobacteraceae.</title>
        <authorList>
            <person name="Xu L."/>
        </authorList>
    </citation>
    <scope>NUCLEOTIDE SEQUENCE [LARGE SCALE GENOMIC DNA]</scope>
    <source>
        <strain evidence="13 14">S36</strain>
    </source>
</reference>
<keyword evidence="5" id="KW-0997">Cell inner membrane</keyword>
<evidence type="ECO:0000313" key="14">
    <source>
        <dbReference type="Proteomes" id="UP000469430"/>
    </source>
</evidence>
<feature type="domain" description="TonB C-terminal" evidence="12">
    <location>
        <begin position="170"/>
        <end position="260"/>
    </location>
</feature>
<feature type="compositionally biased region" description="Pro residues" evidence="10">
    <location>
        <begin position="130"/>
        <end position="139"/>
    </location>
</feature>
<gene>
    <name evidence="13" type="ORF">GRI97_10895</name>
</gene>
<keyword evidence="9 11" id="KW-0472">Membrane</keyword>
<dbReference type="GO" id="GO:0015031">
    <property type="term" value="P:protein transport"/>
    <property type="evidence" value="ECO:0007669"/>
    <property type="project" value="UniProtKB-KW"/>
</dbReference>
<evidence type="ECO:0000256" key="1">
    <source>
        <dbReference type="ARBA" id="ARBA00004383"/>
    </source>
</evidence>
<organism evidence="13 14">
    <name type="scientific">Croceibacterium xixiisoli</name>
    <dbReference type="NCBI Taxonomy" id="1476466"/>
    <lineage>
        <taxon>Bacteria</taxon>
        <taxon>Pseudomonadati</taxon>
        <taxon>Pseudomonadota</taxon>
        <taxon>Alphaproteobacteria</taxon>
        <taxon>Sphingomonadales</taxon>
        <taxon>Erythrobacteraceae</taxon>
        <taxon>Croceibacterium</taxon>
    </lineage>
</organism>
<dbReference type="InterPro" id="IPR006260">
    <property type="entry name" value="TonB/TolA_C"/>
</dbReference>
<comment type="caution">
    <text evidence="13">The sequence shown here is derived from an EMBL/GenBank/DDBJ whole genome shotgun (WGS) entry which is preliminary data.</text>
</comment>